<evidence type="ECO:0000259" key="3">
    <source>
        <dbReference type="PROSITE" id="PS01031"/>
    </source>
</evidence>
<evidence type="ECO:0000256" key="1">
    <source>
        <dbReference type="PROSITE-ProRule" id="PRU00285"/>
    </source>
</evidence>
<evidence type="ECO:0000313" key="4">
    <source>
        <dbReference type="EMBL" id="MDC8774458.1"/>
    </source>
</evidence>
<comment type="similarity">
    <text evidence="1 2">Belongs to the small heat shock protein (HSP20) family.</text>
</comment>
<gene>
    <name evidence="4" type="ORF">PRZ03_23080</name>
</gene>
<dbReference type="Proteomes" id="UP001221189">
    <property type="component" value="Unassembled WGS sequence"/>
</dbReference>
<comment type="caution">
    <text evidence="4">The sequence shown here is derived from an EMBL/GenBank/DDBJ whole genome shotgun (WGS) entry which is preliminary data.</text>
</comment>
<dbReference type="Pfam" id="PF00011">
    <property type="entry name" value="HSP20"/>
    <property type="match status" value="1"/>
</dbReference>
<proteinExistence type="inferred from homology"/>
<keyword evidence="5" id="KW-1185">Reference proteome</keyword>
<dbReference type="PANTHER" id="PTHR11527">
    <property type="entry name" value="HEAT-SHOCK PROTEIN 20 FAMILY MEMBER"/>
    <property type="match status" value="1"/>
</dbReference>
<name>A0ABT5KKJ1_9BURK</name>
<protein>
    <submittedName>
        <fullName evidence="4">Hsp20/alpha crystallin family protein</fullName>
    </submittedName>
</protein>
<dbReference type="InterPro" id="IPR002068">
    <property type="entry name" value="A-crystallin/Hsp20_dom"/>
</dbReference>
<dbReference type="RefSeq" id="WP_273602458.1">
    <property type="nucleotide sequence ID" value="NZ_JAQQXT010000022.1"/>
</dbReference>
<evidence type="ECO:0000256" key="2">
    <source>
        <dbReference type="RuleBase" id="RU003616"/>
    </source>
</evidence>
<dbReference type="EMBL" id="JAQQXT010000022">
    <property type="protein sequence ID" value="MDC8774458.1"/>
    <property type="molecule type" value="Genomic_DNA"/>
</dbReference>
<dbReference type="InterPro" id="IPR031107">
    <property type="entry name" value="Small_HSP"/>
</dbReference>
<feature type="domain" description="SHSP" evidence="3">
    <location>
        <begin position="28"/>
        <end position="139"/>
    </location>
</feature>
<reference evidence="4 5" key="1">
    <citation type="submission" date="2022-10" db="EMBL/GenBank/DDBJ databases">
        <title>Paucibacter sp. hw1 Genome sequencing.</title>
        <authorList>
            <person name="Park S."/>
        </authorList>
    </citation>
    <scope>NUCLEOTIDE SEQUENCE [LARGE SCALE GENOMIC DNA]</scope>
    <source>
        <strain evidence="5">hw1</strain>
    </source>
</reference>
<dbReference type="PROSITE" id="PS01031">
    <property type="entry name" value="SHSP"/>
    <property type="match status" value="1"/>
</dbReference>
<accession>A0ABT5KKJ1</accession>
<evidence type="ECO:0000313" key="5">
    <source>
        <dbReference type="Proteomes" id="UP001221189"/>
    </source>
</evidence>
<organism evidence="4 5">
    <name type="scientific">Roseateles albus</name>
    <dbReference type="NCBI Taxonomy" id="2987525"/>
    <lineage>
        <taxon>Bacteria</taxon>
        <taxon>Pseudomonadati</taxon>
        <taxon>Pseudomonadota</taxon>
        <taxon>Betaproteobacteria</taxon>
        <taxon>Burkholderiales</taxon>
        <taxon>Sphaerotilaceae</taxon>
        <taxon>Roseateles</taxon>
    </lineage>
</organism>
<dbReference type="InterPro" id="IPR008978">
    <property type="entry name" value="HSP20-like_chaperone"/>
</dbReference>
<dbReference type="Gene3D" id="2.60.40.790">
    <property type="match status" value="1"/>
</dbReference>
<dbReference type="CDD" id="cd06464">
    <property type="entry name" value="ACD_sHsps-like"/>
    <property type="match status" value="1"/>
</dbReference>
<dbReference type="SUPFAM" id="SSF49764">
    <property type="entry name" value="HSP20-like chaperones"/>
    <property type="match status" value="1"/>
</dbReference>
<sequence>MTALTRLQRFDDMFPEFFRRFGRQMQLTDEAPADIRIDVLENDKEYVVRAEIPGAKKEDIHVSVEGNFVSISADIKREREEKSGSRVLLKETYVGSASRGFSLGHEIDDKEVIAKLEDGVLKLTLPKREGSRTRAIAIQ</sequence>